<evidence type="ECO:0000313" key="2">
    <source>
        <dbReference type="Proteomes" id="UP001500748"/>
    </source>
</evidence>
<gene>
    <name evidence="1" type="ORF">GCM10022423_20870</name>
</gene>
<organism evidence="1 2">
    <name type="scientific">Flavobacterium ginsengiterrae</name>
    <dbReference type="NCBI Taxonomy" id="871695"/>
    <lineage>
        <taxon>Bacteria</taxon>
        <taxon>Pseudomonadati</taxon>
        <taxon>Bacteroidota</taxon>
        <taxon>Flavobacteriia</taxon>
        <taxon>Flavobacteriales</taxon>
        <taxon>Flavobacteriaceae</taxon>
        <taxon>Flavobacterium</taxon>
    </lineage>
</organism>
<dbReference type="EMBL" id="BAABDU010000004">
    <property type="protein sequence ID" value="GAA3767798.1"/>
    <property type="molecule type" value="Genomic_DNA"/>
</dbReference>
<keyword evidence="2" id="KW-1185">Reference proteome</keyword>
<proteinExistence type="predicted"/>
<dbReference type="Proteomes" id="UP001500748">
    <property type="component" value="Unassembled WGS sequence"/>
</dbReference>
<dbReference type="RefSeq" id="WP_345143988.1">
    <property type="nucleotide sequence ID" value="NZ_BAABDU010000004.1"/>
</dbReference>
<sequence length="104" mass="12514">MLFISLRLTNEENYCNNRFFYNNDYKISIVYDLIISVGSQKIQTKQVPEELKELKTDLENDKIEVIFYEIPEIDLEKCHAKQEMERDTINIHLLKSKNTMFFLM</sequence>
<name>A0ABP7GLC7_9FLAO</name>
<protein>
    <submittedName>
        <fullName evidence="1">Uncharacterized protein</fullName>
    </submittedName>
</protein>
<comment type="caution">
    <text evidence="1">The sequence shown here is derived from an EMBL/GenBank/DDBJ whole genome shotgun (WGS) entry which is preliminary data.</text>
</comment>
<reference evidence="2" key="1">
    <citation type="journal article" date="2019" name="Int. J. Syst. Evol. Microbiol.">
        <title>The Global Catalogue of Microorganisms (GCM) 10K type strain sequencing project: providing services to taxonomists for standard genome sequencing and annotation.</title>
        <authorList>
            <consortium name="The Broad Institute Genomics Platform"/>
            <consortium name="The Broad Institute Genome Sequencing Center for Infectious Disease"/>
            <person name="Wu L."/>
            <person name="Ma J."/>
        </authorList>
    </citation>
    <scope>NUCLEOTIDE SEQUENCE [LARGE SCALE GENOMIC DNA]</scope>
    <source>
        <strain evidence="2">JCM 17337</strain>
    </source>
</reference>
<evidence type="ECO:0000313" key="1">
    <source>
        <dbReference type="EMBL" id="GAA3767798.1"/>
    </source>
</evidence>
<accession>A0ABP7GLC7</accession>